<evidence type="ECO:0000313" key="2">
    <source>
        <dbReference type="Proteomes" id="UP001200430"/>
    </source>
</evidence>
<comment type="caution">
    <text evidence="1">The sequence shown here is derived from an EMBL/GenBank/DDBJ whole genome shotgun (WGS) entry which is preliminary data.</text>
</comment>
<protein>
    <submittedName>
        <fullName evidence="1">Uncharacterized protein</fullName>
    </submittedName>
</protein>
<sequence>MIQRATLDILGPLKAMLTRNGIHVQEKSESERWGRVEAFIRDRFRFTGPVGRELFPRELSDYEVLIDWAGHCRNCSNPAQCPHYGYQGEIQLRNYWMGRYFPSGVFLPEYYGGKCGAYLDAKKEKDKPSVATSPTGNGFRF</sequence>
<reference evidence="1 2" key="1">
    <citation type="submission" date="2022-01" db="EMBL/GenBank/DDBJ databases">
        <title>Dethiosulfovibrio faecalis sp. nov., a novel proteolytic, non-sulfur-reducing bacterium isolated from a marine aquaculture solid waste bioreactor.</title>
        <authorList>
            <person name="Grabowski S."/>
            <person name="Apolinario E."/>
            <person name="Schneider N."/>
            <person name="Marshall C.W."/>
            <person name="Sowers K.R."/>
        </authorList>
    </citation>
    <scope>NUCLEOTIDE SEQUENCE [LARGE SCALE GENOMIC DNA]</scope>
    <source>
        <strain evidence="1 2">DSM 12537</strain>
    </source>
</reference>
<dbReference type="Proteomes" id="UP001200430">
    <property type="component" value="Unassembled WGS sequence"/>
</dbReference>
<dbReference type="EMBL" id="JAKGUD010000019">
    <property type="protein sequence ID" value="MCF4143601.1"/>
    <property type="molecule type" value="Genomic_DNA"/>
</dbReference>
<keyword evidence="2" id="KW-1185">Reference proteome</keyword>
<dbReference type="RefSeq" id="WP_236100350.1">
    <property type="nucleotide sequence ID" value="NZ_JAKGUD010000019.1"/>
</dbReference>
<accession>A0ABS9EQZ4</accession>
<organism evidence="1 2">
    <name type="scientific">Dethiosulfovibrio marinus</name>
    <dbReference type="NCBI Taxonomy" id="133532"/>
    <lineage>
        <taxon>Bacteria</taxon>
        <taxon>Thermotogati</taxon>
        <taxon>Synergistota</taxon>
        <taxon>Synergistia</taxon>
        <taxon>Synergistales</taxon>
        <taxon>Dethiosulfovibrionaceae</taxon>
        <taxon>Dethiosulfovibrio</taxon>
    </lineage>
</organism>
<proteinExistence type="predicted"/>
<gene>
    <name evidence="1" type="ORF">L2W38_12360</name>
</gene>
<evidence type="ECO:0000313" key="1">
    <source>
        <dbReference type="EMBL" id="MCF4143601.1"/>
    </source>
</evidence>
<name>A0ABS9EQZ4_9BACT</name>